<keyword evidence="3" id="KW-1185">Reference proteome</keyword>
<evidence type="ECO:0000313" key="2">
    <source>
        <dbReference type="EMBL" id="KAJ3135028.1"/>
    </source>
</evidence>
<gene>
    <name evidence="2" type="ORF">HK100_003122</name>
</gene>
<evidence type="ECO:0000313" key="3">
    <source>
        <dbReference type="Proteomes" id="UP001211907"/>
    </source>
</evidence>
<sequence length="332" mass="36104">MSHLYPTPPLFKLPFTPAKSDTPFNNVNTNVDASASPQTAFFRLTPAQMMSGIYDAMGDDYEYATNAQPIVAPPAAIPTRPFEKISSNSNSNFNIDMYSYSSPYSTPTLQPLTSGSALAASLSAQLQLLTPTPLVSPALTPTTITFPLLGPSQLHTHYSPSVTPYSYPFSPTIVPSSSTAIPLRSPSLRPSNKSSPFFTASRSRSSSQLSSLASANSTISPLFMPYARLTKVSGAVKLKKSADPEVILSKKNTRKEAEKVRRDLLKAGFEDLRAELPIIAGKSTNPSREILLEYETSFLVFAYIDGLQAEQFEKQAEIQALEDEILAIKTCF</sequence>
<evidence type="ECO:0008006" key="4">
    <source>
        <dbReference type="Google" id="ProtNLM"/>
    </source>
</evidence>
<organism evidence="2 3">
    <name type="scientific">Physocladia obscura</name>
    <dbReference type="NCBI Taxonomy" id="109957"/>
    <lineage>
        <taxon>Eukaryota</taxon>
        <taxon>Fungi</taxon>
        <taxon>Fungi incertae sedis</taxon>
        <taxon>Chytridiomycota</taxon>
        <taxon>Chytridiomycota incertae sedis</taxon>
        <taxon>Chytridiomycetes</taxon>
        <taxon>Chytridiales</taxon>
        <taxon>Chytriomycetaceae</taxon>
        <taxon>Physocladia</taxon>
    </lineage>
</organism>
<dbReference type="EMBL" id="JADGJH010000176">
    <property type="protein sequence ID" value="KAJ3135028.1"/>
    <property type="molecule type" value="Genomic_DNA"/>
</dbReference>
<dbReference type="InterPro" id="IPR036638">
    <property type="entry name" value="HLH_DNA-bd_sf"/>
</dbReference>
<name>A0AAD5T6Z4_9FUNG</name>
<dbReference type="AlphaFoldDB" id="A0AAD5T6Z4"/>
<evidence type="ECO:0000256" key="1">
    <source>
        <dbReference type="SAM" id="MobiDB-lite"/>
    </source>
</evidence>
<dbReference type="SUPFAM" id="SSF47459">
    <property type="entry name" value="HLH, helix-loop-helix DNA-binding domain"/>
    <property type="match status" value="1"/>
</dbReference>
<dbReference type="Gene3D" id="4.10.280.10">
    <property type="entry name" value="Helix-loop-helix DNA-binding domain"/>
    <property type="match status" value="1"/>
</dbReference>
<feature type="region of interest" description="Disordered" evidence="1">
    <location>
        <begin position="180"/>
        <end position="201"/>
    </location>
</feature>
<comment type="caution">
    <text evidence="2">The sequence shown here is derived from an EMBL/GenBank/DDBJ whole genome shotgun (WGS) entry which is preliminary data.</text>
</comment>
<accession>A0AAD5T6Z4</accession>
<protein>
    <recommendedName>
        <fullName evidence="4">BHLH domain-containing protein</fullName>
    </recommendedName>
</protein>
<reference evidence="2" key="1">
    <citation type="submission" date="2020-05" db="EMBL/GenBank/DDBJ databases">
        <title>Phylogenomic resolution of chytrid fungi.</title>
        <authorList>
            <person name="Stajich J.E."/>
            <person name="Amses K."/>
            <person name="Simmons R."/>
            <person name="Seto K."/>
            <person name="Myers J."/>
            <person name="Bonds A."/>
            <person name="Quandt C.A."/>
            <person name="Barry K."/>
            <person name="Liu P."/>
            <person name="Grigoriev I."/>
            <person name="Longcore J.E."/>
            <person name="James T.Y."/>
        </authorList>
    </citation>
    <scope>NUCLEOTIDE SEQUENCE</scope>
    <source>
        <strain evidence="2">JEL0513</strain>
    </source>
</reference>
<dbReference type="Proteomes" id="UP001211907">
    <property type="component" value="Unassembled WGS sequence"/>
</dbReference>
<dbReference type="GO" id="GO:0046983">
    <property type="term" value="F:protein dimerization activity"/>
    <property type="evidence" value="ECO:0007669"/>
    <property type="project" value="InterPro"/>
</dbReference>
<proteinExistence type="predicted"/>